<dbReference type="InterPro" id="IPR050491">
    <property type="entry name" value="AmpC-like"/>
</dbReference>
<accession>A0A9W6SQ08</accession>
<feature type="region of interest" description="Disordered" evidence="1">
    <location>
        <begin position="223"/>
        <end position="243"/>
    </location>
</feature>
<feature type="chain" id="PRO_5040743615" evidence="2">
    <location>
        <begin position="29"/>
        <end position="368"/>
    </location>
</feature>
<dbReference type="SUPFAM" id="SSF56601">
    <property type="entry name" value="beta-lactamase/transpeptidase-like"/>
    <property type="match status" value="1"/>
</dbReference>
<comment type="caution">
    <text evidence="4">The sequence shown here is derived from an EMBL/GenBank/DDBJ whole genome shotgun (WGS) entry which is preliminary data.</text>
</comment>
<keyword evidence="5" id="KW-1185">Reference proteome</keyword>
<dbReference type="PROSITE" id="PS51257">
    <property type="entry name" value="PROKAR_LIPOPROTEIN"/>
    <property type="match status" value="1"/>
</dbReference>
<proteinExistence type="predicted"/>
<feature type="signal peptide" evidence="2">
    <location>
        <begin position="1"/>
        <end position="28"/>
    </location>
</feature>
<evidence type="ECO:0000256" key="2">
    <source>
        <dbReference type="SAM" id="SignalP"/>
    </source>
</evidence>
<dbReference type="Pfam" id="PF00144">
    <property type="entry name" value="Beta-lactamase"/>
    <property type="match status" value="1"/>
</dbReference>
<dbReference type="GO" id="GO:0016787">
    <property type="term" value="F:hydrolase activity"/>
    <property type="evidence" value="ECO:0007669"/>
    <property type="project" value="UniProtKB-KW"/>
</dbReference>
<dbReference type="PANTHER" id="PTHR46825:SF7">
    <property type="entry name" value="D-ALANYL-D-ALANINE CARBOXYPEPTIDASE"/>
    <property type="match status" value="1"/>
</dbReference>
<dbReference type="AlphaFoldDB" id="A0A9W6SQ08"/>
<feature type="domain" description="Beta-lactamase-related" evidence="3">
    <location>
        <begin position="59"/>
        <end position="350"/>
    </location>
</feature>
<sequence>MTHTIRPIAALLAVLALGLTGCGTVGPAAGPSAGDGLPATAAALRLGLTGLVDSGALVGGEAVLRDGNGAEDVTAGLGDRETGTPYPMGAHSRIASVTKMFTASIVLQLVHEGTLRLDGPVGGYLTGLPHGEGVDPGRITVRQLLRHQSGLPELPDDADPARAYTPRELLALTDALPAQFPPGERMVYTNTNYVLAGVLIEQVTGHAYADELARRITGPLGLSGTRFPKPGERALPGPAPRGYQDGVDVTEQEPSALYSSGGIVSTAADLNRFLTALLDGEVVPAPLLDAMRETVPMPDVPGVGYGLGLMRLPVSCGKTVWGQAGDVPGFQTMTATDGERSVSLLFNQGPGEKLGPGQLLGLVGTALC</sequence>
<protein>
    <submittedName>
        <fullName evidence="4">Serine hydrolase</fullName>
    </submittedName>
</protein>
<evidence type="ECO:0000313" key="4">
    <source>
        <dbReference type="EMBL" id="GLZ80860.1"/>
    </source>
</evidence>
<evidence type="ECO:0000259" key="3">
    <source>
        <dbReference type="Pfam" id="PF00144"/>
    </source>
</evidence>
<name>A0A9W6SQ08_9ACTN</name>
<dbReference type="InterPro" id="IPR012338">
    <property type="entry name" value="Beta-lactam/transpept-like"/>
</dbReference>
<dbReference type="PANTHER" id="PTHR46825">
    <property type="entry name" value="D-ALANYL-D-ALANINE-CARBOXYPEPTIDASE/ENDOPEPTIDASE AMPH"/>
    <property type="match status" value="1"/>
</dbReference>
<dbReference type="Proteomes" id="UP001165079">
    <property type="component" value="Unassembled WGS sequence"/>
</dbReference>
<dbReference type="EMBL" id="BSTX01000004">
    <property type="protein sequence ID" value="GLZ80860.1"/>
    <property type="molecule type" value="Genomic_DNA"/>
</dbReference>
<gene>
    <name evidence="4" type="ORF">Afil01_56670</name>
</gene>
<organism evidence="4 5">
    <name type="scientific">Actinorhabdospora filicis</name>
    <dbReference type="NCBI Taxonomy" id="1785913"/>
    <lineage>
        <taxon>Bacteria</taxon>
        <taxon>Bacillati</taxon>
        <taxon>Actinomycetota</taxon>
        <taxon>Actinomycetes</taxon>
        <taxon>Micromonosporales</taxon>
        <taxon>Micromonosporaceae</taxon>
        <taxon>Actinorhabdospora</taxon>
    </lineage>
</organism>
<evidence type="ECO:0000256" key="1">
    <source>
        <dbReference type="SAM" id="MobiDB-lite"/>
    </source>
</evidence>
<dbReference type="RefSeq" id="WP_285666131.1">
    <property type="nucleotide sequence ID" value="NZ_BSTX01000004.1"/>
</dbReference>
<reference evidence="4" key="1">
    <citation type="submission" date="2023-03" db="EMBL/GenBank/DDBJ databases">
        <title>Actinorhabdospora filicis NBRC 111898.</title>
        <authorList>
            <person name="Ichikawa N."/>
            <person name="Sato H."/>
            <person name="Tonouchi N."/>
        </authorList>
    </citation>
    <scope>NUCLEOTIDE SEQUENCE</scope>
    <source>
        <strain evidence="4">NBRC 111898</strain>
    </source>
</reference>
<dbReference type="InterPro" id="IPR001466">
    <property type="entry name" value="Beta-lactam-related"/>
</dbReference>
<keyword evidence="4" id="KW-0378">Hydrolase</keyword>
<evidence type="ECO:0000313" key="5">
    <source>
        <dbReference type="Proteomes" id="UP001165079"/>
    </source>
</evidence>
<keyword evidence="2" id="KW-0732">Signal</keyword>
<dbReference type="Gene3D" id="3.40.710.10">
    <property type="entry name" value="DD-peptidase/beta-lactamase superfamily"/>
    <property type="match status" value="1"/>
</dbReference>